<comment type="caution">
    <text evidence="4">The sequence shown here is derived from an EMBL/GenBank/DDBJ whole genome shotgun (WGS) entry which is preliminary data.</text>
</comment>
<dbReference type="PANTHER" id="PTHR30469">
    <property type="entry name" value="MULTIDRUG RESISTANCE PROTEIN MDTA"/>
    <property type="match status" value="1"/>
</dbReference>
<dbReference type="NCBIfam" id="TIGR01730">
    <property type="entry name" value="RND_mfp"/>
    <property type="match status" value="1"/>
</dbReference>
<dbReference type="Pfam" id="PF25967">
    <property type="entry name" value="RND-MFP_C"/>
    <property type="match status" value="1"/>
</dbReference>
<dbReference type="GO" id="GO:0015562">
    <property type="term" value="F:efflux transmembrane transporter activity"/>
    <property type="evidence" value="ECO:0007669"/>
    <property type="project" value="TreeGrafter"/>
</dbReference>
<gene>
    <name evidence="4" type="ORF">Rifp1Sym_ct00140</name>
</gene>
<proteinExistence type="inferred from homology"/>
<dbReference type="SUPFAM" id="SSF111369">
    <property type="entry name" value="HlyD-like secretion proteins"/>
    <property type="match status" value="1"/>
</dbReference>
<dbReference type="EMBL" id="AFOC01000073">
    <property type="protein sequence ID" value="EGV50603.1"/>
    <property type="molecule type" value="Genomic_DNA"/>
</dbReference>
<dbReference type="AlphaFoldDB" id="G2DFL4"/>
<evidence type="ECO:0000256" key="1">
    <source>
        <dbReference type="ARBA" id="ARBA00009477"/>
    </source>
</evidence>
<dbReference type="Gene3D" id="2.40.50.100">
    <property type="match status" value="1"/>
</dbReference>
<evidence type="ECO:0000313" key="4">
    <source>
        <dbReference type="EMBL" id="EGV50603.1"/>
    </source>
</evidence>
<protein>
    <submittedName>
        <fullName evidence="4">Membrane-fusion protein</fullName>
    </submittedName>
</protein>
<evidence type="ECO:0000259" key="2">
    <source>
        <dbReference type="Pfam" id="PF25967"/>
    </source>
</evidence>
<accession>G2DFL4</accession>
<dbReference type="InterPro" id="IPR006143">
    <property type="entry name" value="RND_pump_MFP"/>
</dbReference>
<dbReference type="Pfam" id="PF25973">
    <property type="entry name" value="BSH_CzcB"/>
    <property type="match status" value="1"/>
</dbReference>
<keyword evidence="5" id="KW-1185">Reference proteome</keyword>
<evidence type="ECO:0000259" key="3">
    <source>
        <dbReference type="Pfam" id="PF25973"/>
    </source>
</evidence>
<dbReference type="Proteomes" id="UP000004491">
    <property type="component" value="Unassembled WGS sequence"/>
</dbReference>
<dbReference type="InterPro" id="IPR058627">
    <property type="entry name" value="MdtA-like_C"/>
</dbReference>
<comment type="similarity">
    <text evidence="1">Belongs to the membrane fusion protein (MFP) (TC 8.A.1) family.</text>
</comment>
<dbReference type="Gene3D" id="2.40.420.20">
    <property type="match status" value="1"/>
</dbReference>
<feature type="domain" description="CzcB-like barrel-sandwich hybrid" evidence="3">
    <location>
        <begin position="104"/>
        <end position="229"/>
    </location>
</feature>
<organism evidence="4 5">
    <name type="scientific">endosymbiont of Riftia pachyptila</name>
    <name type="common">vent Ph05</name>
    <dbReference type="NCBI Taxonomy" id="1048808"/>
    <lineage>
        <taxon>Bacteria</taxon>
        <taxon>Pseudomonadati</taxon>
        <taxon>Pseudomonadota</taxon>
        <taxon>Gammaproteobacteria</taxon>
        <taxon>sulfur-oxidizing symbionts</taxon>
    </lineage>
</organism>
<name>G2DFL4_9GAMM</name>
<dbReference type="Gene3D" id="1.10.287.470">
    <property type="entry name" value="Helix hairpin bin"/>
    <property type="match status" value="1"/>
</dbReference>
<evidence type="ECO:0000313" key="5">
    <source>
        <dbReference type="Proteomes" id="UP000004491"/>
    </source>
</evidence>
<feature type="domain" description="Multidrug resistance protein MdtA-like C-terminal permuted SH3" evidence="2">
    <location>
        <begin position="330"/>
        <end position="387"/>
    </location>
</feature>
<dbReference type="InterPro" id="IPR058647">
    <property type="entry name" value="BSH_CzcB-like"/>
</dbReference>
<dbReference type="PANTHER" id="PTHR30469:SF20">
    <property type="entry name" value="EFFLUX RND TRANSPORTER PERIPLASMIC ADAPTOR SUBUNIT"/>
    <property type="match status" value="1"/>
</dbReference>
<dbReference type="Gene3D" id="2.40.30.170">
    <property type="match status" value="1"/>
</dbReference>
<sequence length="419" mass="46292">MGCCFFMAILIRAFNSQCSVLGFGGLRLHSQHLEAKMDTKNLSLGRLPFFLAFAMAALIGGCSEAPPTAETDLARPVKSMIVAAPEQGGIRNFPGRIDAVNRAELSFRVPGKVVAIKFNEGDRVKKGQILAQLDATDYRITLKDRQASFDSAKNDFERAKDLVEKGHISRRDFDKLEATFKSASAALEQAQQNLRYTDLRAPFDGVVAKRKVEQFEEVQAKQPVLSLQDSSSLEVKIDVPENIILRITQERVERNESGQIPVWASFDSVPGKRFELSFKEIATKADPKTQTFEATYTMPAPQGLVVLPGMTVSVTVDLSRSLDEKVVYFVPVSAIGGDRKLDPRVWVVDEEAMVVHEKQVELGVMKGANIEVISGLQPGDRVVTVGAAYLAEGMKISLMQETEQAEPRSDDLQLMQQKQ</sequence>
<dbReference type="GO" id="GO:1990281">
    <property type="term" value="C:efflux pump complex"/>
    <property type="evidence" value="ECO:0007669"/>
    <property type="project" value="TreeGrafter"/>
</dbReference>
<reference evidence="4" key="1">
    <citation type="journal article" date="2011" name="ISME J.">
        <title>The endosymbionts of the deep-sea tubeworms Riftia pachyptila and Tevnia jerichonana share an identical physiology as revealed by proteogenomic analyses.</title>
        <authorList>
            <person name="Gardebrecht A."/>
            <person name="Markert S."/>
            <person name="Felbeck H."/>
            <person name="Thuermer A."/>
            <person name="Albrecht D."/>
            <person name="Wollherr A."/>
            <person name="Kabisch J."/>
            <person name="Lehmann R."/>
            <person name="Daniel R."/>
            <person name="Liesegang H."/>
            <person name="Hecker M."/>
            <person name="Sievert S.M."/>
            <person name="Schweder T."/>
        </authorList>
    </citation>
    <scope>NUCLEOTIDE SEQUENCE [LARGE SCALE GENOMIC DNA]</scope>
</reference>